<comment type="caution">
    <text evidence="1">The sequence shown here is derived from an EMBL/GenBank/DDBJ whole genome shotgun (WGS) entry which is preliminary data.</text>
</comment>
<keyword evidence="2" id="KW-1185">Reference proteome</keyword>
<accession>A0A2A2DD72</accession>
<protein>
    <submittedName>
        <fullName evidence="1">Uncharacterized protein</fullName>
    </submittedName>
</protein>
<proteinExistence type="predicted"/>
<evidence type="ECO:0000313" key="2">
    <source>
        <dbReference type="Proteomes" id="UP000218944"/>
    </source>
</evidence>
<reference evidence="1 2" key="1">
    <citation type="submission" date="2017-08" db="EMBL/GenBank/DDBJ databases">
        <title>Genome sequence of Streptomyces albireticuli NRRL B-1670.</title>
        <authorList>
            <person name="Graham D.E."/>
            <person name="Mahan K.M."/>
            <person name="Klingeman D.M."/>
            <person name="Hettich R.L."/>
            <person name="Parry R.J."/>
            <person name="Spain J.C."/>
        </authorList>
    </citation>
    <scope>NUCLEOTIDE SEQUENCE [LARGE SCALE GENOMIC DNA]</scope>
    <source>
        <strain evidence="1 2">NRRL B-1670</strain>
    </source>
</reference>
<dbReference type="AlphaFoldDB" id="A0A2A2DD72"/>
<gene>
    <name evidence="1" type="ORF">CK936_07690</name>
</gene>
<dbReference type="Proteomes" id="UP000218944">
    <property type="component" value="Unassembled WGS sequence"/>
</dbReference>
<dbReference type="EMBL" id="NSJV01000146">
    <property type="protein sequence ID" value="PAU49474.1"/>
    <property type="molecule type" value="Genomic_DNA"/>
</dbReference>
<organism evidence="1 2">
    <name type="scientific">Streptomyces albireticuli</name>
    <dbReference type="NCBI Taxonomy" id="1940"/>
    <lineage>
        <taxon>Bacteria</taxon>
        <taxon>Bacillati</taxon>
        <taxon>Actinomycetota</taxon>
        <taxon>Actinomycetes</taxon>
        <taxon>Kitasatosporales</taxon>
        <taxon>Streptomycetaceae</taxon>
        <taxon>Streptomyces</taxon>
    </lineage>
</organism>
<name>A0A2A2DD72_9ACTN</name>
<evidence type="ECO:0000313" key="1">
    <source>
        <dbReference type="EMBL" id="PAU49474.1"/>
    </source>
</evidence>
<sequence>MYVRAIEDQDLAECLIEHDRCVRAQLARIAAEREISLDDLLGRLYTVFAAEQVLALASEGSEELASAPALRGGALMGLVKPGWLGVIRRRCRL</sequence>